<dbReference type="HAMAP" id="MF_01808">
    <property type="entry name" value="Recomb_XerC_XerD"/>
    <property type="match status" value="1"/>
</dbReference>
<dbReference type="STRING" id="1003.SAMN04488541_100764"/>
<dbReference type="InterPro" id="IPR010998">
    <property type="entry name" value="Integrase_recombinase_N"/>
</dbReference>
<feature type="active site" evidence="10">
    <location>
        <position position="287"/>
    </location>
</feature>
<organism evidence="13 14">
    <name type="scientific">Thermoflexibacter ruber</name>
    <dbReference type="NCBI Taxonomy" id="1003"/>
    <lineage>
        <taxon>Bacteria</taxon>
        <taxon>Pseudomonadati</taxon>
        <taxon>Bacteroidota</taxon>
        <taxon>Cytophagia</taxon>
        <taxon>Cytophagales</taxon>
        <taxon>Thermoflexibacteraceae</taxon>
        <taxon>Thermoflexibacter</taxon>
    </lineage>
</organism>
<dbReference type="NCBIfam" id="NF001399">
    <property type="entry name" value="PRK00283.1"/>
    <property type="match status" value="1"/>
</dbReference>
<dbReference type="GO" id="GO:0007059">
    <property type="term" value="P:chromosome segregation"/>
    <property type="evidence" value="ECO:0007669"/>
    <property type="project" value="UniProtKB-UniRule"/>
</dbReference>
<dbReference type="Gene3D" id="1.10.443.10">
    <property type="entry name" value="Intergrase catalytic core"/>
    <property type="match status" value="1"/>
</dbReference>
<comment type="subcellular location">
    <subcellularLocation>
        <location evidence="1 10">Cytoplasm</location>
    </subcellularLocation>
</comment>
<feature type="domain" description="Core-binding (CB)" evidence="12">
    <location>
        <begin position="17"/>
        <end position="104"/>
    </location>
</feature>
<dbReference type="Proteomes" id="UP000199513">
    <property type="component" value="Unassembled WGS sequence"/>
</dbReference>
<dbReference type="PROSITE" id="PS51898">
    <property type="entry name" value="TYR_RECOMBINASE"/>
    <property type="match status" value="1"/>
</dbReference>
<evidence type="ECO:0000256" key="4">
    <source>
        <dbReference type="ARBA" id="ARBA00022618"/>
    </source>
</evidence>
<evidence type="ECO:0000256" key="1">
    <source>
        <dbReference type="ARBA" id="ARBA00004496"/>
    </source>
</evidence>
<dbReference type="Pfam" id="PF02899">
    <property type="entry name" value="Phage_int_SAM_1"/>
    <property type="match status" value="1"/>
</dbReference>
<dbReference type="GO" id="GO:0003677">
    <property type="term" value="F:DNA binding"/>
    <property type="evidence" value="ECO:0007669"/>
    <property type="project" value="UniProtKB-UniRule"/>
</dbReference>
<dbReference type="InterPro" id="IPR044068">
    <property type="entry name" value="CB"/>
</dbReference>
<dbReference type="InterPro" id="IPR011932">
    <property type="entry name" value="Recomb_XerD"/>
</dbReference>
<dbReference type="GO" id="GO:0005737">
    <property type="term" value="C:cytoplasm"/>
    <property type="evidence" value="ECO:0007669"/>
    <property type="project" value="UniProtKB-SubCell"/>
</dbReference>
<dbReference type="PROSITE" id="PS51900">
    <property type="entry name" value="CB"/>
    <property type="match status" value="1"/>
</dbReference>
<evidence type="ECO:0000256" key="8">
    <source>
        <dbReference type="ARBA" id="ARBA00023172"/>
    </source>
</evidence>
<sequence length="322" mass="37161">MEYTQEPKSIDTKKVQQSWHRYIKQFENYLRLEKAMSENSIEAYLRDIQKLSQFAFSQLPDIAPTAITPDHLGQFVKHLHSFSVADNSQARILAGIRSFYKFLEEENAISDNPTDHIVRPQLKQTLPDVLDFWEIEKMLNSINLSTNEGMRNRAILETLYSCGLRVSELINLRLTDLFFEVGFLKVFGKGSKERLIPLGKDATKFLQIYIEQIRCHIKPKSGQENIVFLNKRGTAYTRMTIFNIVKAIAEEAGVKKTVSPHTFRHSFATHLIEGGADLRAVQEMLGHESIVTTGIYTHLDREYLRQIIQEHHPRAKRKSKEG</sequence>
<dbReference type="Gene3D" id="1.10.150.130">
    <property type="match status" value="1"/>
</dbReference>
<name>A0A1I2DLS2_9BACT</name>
<feature type="domain" description="Tyr recombinase" evidence="11">
    <location>
        <begin position="125"/>
        <end position="309"/>
    </location>
</feature>
<feature type="active site" evidence="10">
    <location>
        <position position="189"/>
    </location>
</feature>
<keyword evidence="5 10" id="KW-0159">Chromosome partition</keyword>
<keyword evidence="4 10" id="KW-0132">Cell division</keyword>
<comment type="similarity">
    <text evidence="10">Belongs to the 'phage' integrase family. XerC subfamily.</text>
</comment>
<dbReference type="GO" id="GO:0009037">
    <property type="term" value="F:tyrosine-based site-specific recombinase activity"/>
    <property type="evidence" value="ECO:0007669"/>
    <property type="project" value="UniProtKB-UniRule"/>
</dbReference>
<dbReference type="InterPro" id="IPR004107">
    <property type="entry name" value="Integrase_SAM-like_N"/>
</dbReference>
<dbReference type="PANTHER" id="PTHR30349:SF81">
    <property type="entry name" value="TYROSINE RECOMBINASE XERC"/>
    <property type="match status" value="1"/>
</dbReference>
<evidence type="ECO:0000259" key="12">
    <source>
        <dbReference type="PROSITE" id="PS51900"/>
    </source>
</evidence>
<dbReference type="GO" id="GO:0051301">
    <property type="term" value="P:cell division"/>
    <property type="evidence" value="ECO:0007669"/>
    <property type="project" value="UniProtKB-KW"/>
</dbReference>
<dbReference type="InterPro" id="IPR011010">
    <property type="entry name" value="DNA_brk_join_enz"/>
</dbReference>
<evidence type="ECO:0000313" key="14">
    <source>
        <dbReference type="Proteomes" id="UP000199513"/>
    </source>
</evidence>
<evidence type="ECO:0000256" key="6">
    <source>
        <dbReference type="ARBA" id="ARBA00022908"/>
    </source>
</evidence>
<keyword evidence="7 10" id="KW-0238">DNA-binding</keyword>
<protein>
    <recommendedName>
        <fullName evidence="10">Tyrosine recombinase XerC</fullName>
    </recommendedName>
</protein>
<comment type="similarity">
    <text evidence="2">Belongs to the 'phage' integrase family. XerD subfamily.</text>
</comment>
<keyword evidence="3 10" id="KW-0963">Cytoplasm</keyword>
<evidence type="ECO:0000256" key="3">
    <source>
        <dbReference type="ARBA" id="ARBA00022490"/>
    </source>
</evidence>
<feature type="active site" evidence="10">
    <location>
        <position position="165"/>
    </location>
</feature>
<reference evidence="13 14" key="1">
    <citation type="submission" date="2016-10" db="EMBL/GenBank/DDBJ databases">
        <authorList>
            <person name="de Groot N.N."/>
        </authorList>
    </citation>
    <scope>NUCLEOTIDE SEQUENCE [LARGE SCALE GENOMIC DNA]</scope>
    <source>
        <strain>GEY</strain>
        <strain evidence="14">DSM 9560</strain>
    </source>
</reference>
<dbReference type="SUPFAM" id="SSF56349">
    <property type="entry name" value="DNA breaking-rejoining enzymes"/>
    <property type="match status" value="1"/>
</dbReference>
<comment type="function">
    <text evidence="10">Site-specific tyrosine recombinase, which acts by catalyzing the cutting and rejoining of the recombining DNA molecules. The XerC-XerD complex is essential to convert dimers of the bacterial chromosome into monomers to permit their segregation at cell division. It also contributes to the segregational stability of plasmids.</text>
</comment>
<feature type="active site" evidence="10">
    <location>
        <position position="264"/>
    </location>
</feature>
<accession>A0A1I2DLS2</accession>
<keyword evidence="14" id="KW-1185">Reference proteome</keyword>
<evidence type="ECO:0000256" key="10">
    <source>
        <dbReference type="HAMAP-Rule" id="MF_01808"/>
    </source>
</evidence>
<keyword evidence="8 10" id="KW-0233">DNA recombination</keyword>
<dbReference type="EMBL" id="FONY01000007">
    <property type="protein sequence ID" value="SFE81221.1"/>
    <property type="molecule type" value="Genomic_DNA"/>
</dbReference>
<evidence type="ECO:0000313" key="13">
    <source>
        <dbReference type="EMBL" id="SFE81221.1"/>
    </source>
</evidence>
<dbReference type="InterPro" id="IPR002104">
    <property type="entry name" value="Integrase_catalytic"/>
</dbReference>
<evidence type="ECO:0000256" key="9">
    <source>
        <dbReference type="ARBA" id="ARBA00023306"/>
    </source>
</evidence>
<dbReference type="GO" id="GO:0006313">
    <property type="term" value="P:DNA transposition"/>
    <property type="evidence" value="ECO:0007669"/>
    <property type="project" value="UniProtKB-UniRule"/>
</dbReference>
<dbReference type="PANTHER" id="PTHR30349">
    <property type="entry name" value="PHAGE INTEGRASE-RELATED"/>
    <property type="match status" value="1"/>
</dbReference>
<dbReference type="CDD" id="cd00798">
    <property type="entry name" value="INT_XerDC_C"/>
    <property type="match status" value="1"/>
</dbReference>
<dbReference type="NCBIfam" id="TIGR02225">
    <property type="entry name" value="recomb_XerD"/>
    <property type="match status" value="1"/>
</dbReference>
<evidence type="ECO:0000256" key="2">
    <source>
        <dbReference type="ARBA" id="ARBA00010450"/>
    </source>
</evidence>
<evidence type="ECO:0000256" key="7">
    <source>
        <dbReference type="ARBA" id="ARBA00023125"/>
    </source>
</evidence>
<feature type="active site" description="O-(3'-phospho-DNA)-tyrosine intermediate" evidence="10">
    <location>
        <position position="296"/>
    </location>
</feature>
<dbReference type="InterPro" id="IPR050090">
    <property type="entry name" value="Tyrosine_recombinase_XerCD"/>
</dbReference>
<proteinExistence type="inferred from homology"/>
<evidence type="ECO:0000259" key="11">
    <source>
        <dbReference type="PROSITE" id="PS51898"/>
    </source>
</evidence>
<dbReference type="RefSeq" id="WP_091541436.1">
    <property type="nucleotide sequence ID" value="NZ_FONY01000007.1"/>
</dbReference>
<gene>
    <name evidence="10" type="primary">xerC</name>
    <name evidence="13" type="ORF">SAMN04488541_100764</name>
</gene>
<dbReference type="AlphaFoldDB" id="A0A1I2DLS2"/>
<evidence type="ECO:0000256" key="5">
    <source>
        <dbReference type="ARBA" id="ARBA00022829"/>
    </source>
</evidence>
<feature type="active site" evidence="10">
    <location>
        <position position="261"/>
    </location>
</feature>
<dbReference type="InterPro" id="IPR013762">
    <property type="entry name" value="Integrase-like_cat_sf"/>
</dbReference>
<dbReference type="OrthoDB" id="9801717at2"/>
<dbReference type="InterPro" id="IPR023009">
    <property type="entry name" value="Tyrosine_recombinase_XerC/XerD"/>
</dbReference>
<keyword evidence="6 10" id="KW-0229">DNA integration</keyword>
<keyword evidence="9 10" id="KW-0131">Cell cycle</keyword>
<comment type="subunit">
    <text evidence="10">Forms a cyclic heterotetrameric complex composed of two molecules of XerC and two molecules of XerD.</text>
</comment>
<dbReference type="Pfam" id="PF00589">
    <property type="entry name" value="Phage_integrase"/>
    <property type="match status" value="1"/>
</dbReference>